<dbReference type="AlphaFoldDB" id="A0A8J3UM27"/>
<evidence type="ECO:0000313" key="3">
    <source>
        <dbReference type="Proteomes" id="UP000644610"/>
    </source>
</evidence>
<dbReference type="Pfam" id="PF01047">
    <property type="entry name" value="MarR"/>
    <property type="match status" value="1"/>
</dbReference>
<feature type="domain" description="HTH marR-type" evidence="1">
    <location>
        <begin position="1"/>
        <end position="144"/>
    </location>
</feature>
<dbReference type="InterPro" id="IPR036390">
    <property type="entry name" value="WH_DNA-bd_sf"/>
</dbReference>
<organism evidence="2 3">
    <name type="scientific">Planotetraspora silvatica</name>
    <dbReference type="NCBI Taxonomy" id="234614"/>
    <lineage>
        <taxon>Bacteria</taxon>
        <taxon>Bacillati</taxon>
        <taxon>Actinomycetota</taxon>
        <taxon>Actinomycetes</taxon>
        <taxon>Streptosporangiales</taxon>
        <taxon>Streptosporangiaceae</taxon>
        <taxon>Planotetraspora</taxon>
    </lineage>
</organism>
<proteinExistence type="predicted"/>
<dbReference type="GO" id="GO:0003700">
    <property type="term" value="F:DNA-binding transcription factor activity"/>
    <property type="evidence" value="ECO:0007669"/>
    <property type="project" value="InterPro"/>
</dbReference>
<keyword evidence="3" id="KW-1185">Reference proteome</keyword>
<dbReference type="PANTHER" id="PTHR33164">
    <property type="entry name" value="TRANSCRIPTIONAL REGULATOR, MARR FAMILY"/>
    <property type="match status" value="1"/>
</dbReference>
<dbReference type="GO" id="GO:0006950">
    <property type="term" value="P:response to stress"/>
    <property type="evidence" value="ECO:0007669"/>
    <property type="project" value="TreeGrafter"/>
</dbReference>
<dbReference type="Gene3D" id="1.10.10.10">
    <property type="entry name" value="Winged helix-like DNA-binding domain superfamily/Winged helix DNA-binding domain"/>
    <property type="match status" value="1"/>
</dbReference>
<reference evidence="2" key="1">
    <citation type="submission" date="2021-01" db="EMBL/GenBank/DDBJ databases">
        <title>Whole genome shotgun sequence of Planotetraspora silvatica NBRC 100141.</title>
        <authorList>
            <person name="Komaki H."/>
            <person name="Tamura T."/>
        </authorList>
    </citation>
    <scope>NUCLEOTIDE SEQUENCE</scope>
    <source>
        <strain evidence="2">NBRC 100141</strain>
    </source>
</reference>
<protein>
    <recommendedName>
        <fullName evidence="1">HTH marR-type domain-containing protein</fullName>
    </recommendedName>
</protein>
<dbReference type="InterPro" id="IPR000835">
    <property type="entry name" value="HTH_MarR-typ"/>
</dbReference>
<evidence type="ECO:0000313" key="2">
    <source>
        <dbReference type="EMBL" id="GII46916.1"/>
    </source>
</evidence>
<dbReference type="SUPFAM" id="SSF46785">
    <property type="entry name" value="Winged helix' DNA-binding domain"/>
    <property type="match status" value="1"/>
</dbReference>
<name>A0A8J3UM27_9ACTN</name>
<dbReference type="EMBL" id="BOOQ01000021">
    <property type="protein sequence ID" value="GII46916.1"/>
    <property type="molecule type" value="Genomic_DNA"/>
</dbReference>
<dbReference type="PANTHER" id="PTHR33164:SF43">
    <property type="entry name" value="HTH-TYPE TRANSCRIPTIONAL REPRESSOR YETL"/>
    <property type="match status" value="1"/>
</dbReference>
<dbReference type="InterPro" id="IPR036388">
    <property type="entry name" value="WH-like_DNA-bd_sf"/>
</dbReference>
<evidence type="ECO:0000259" key="1">
    <source>
        <dbReference type="PROSITE" id="PS50995"/>
    </source>
</evidence>
<gene>
    <name evidence="2" type="ORF">Psi02_33400</name>
</gene>
<sequence>MIGSDDRRPSYERGTGFLLARLGSLCARSWTAFLTAHGLTQSQYSVLVVLKDQGPLGQRRLAQLVAVDTRNIVPVLDQMAAKGLIRREADPMDGRRRTITLTADGDTLAGTLAATASSGQDDFLGMLDNEERESLNDLLQRLYSAHARDH</sequence>
<dbReference type="Proteomes" id="UP000644610">
    <property type="component" value="Unassembled WGS sequence"/>
</dbReference>
<comment type="caution">
    <text evidence="2">The sequence shown here is derived from an EMBL/GenBank/DDBJ whole genome shotgun (WGS) entry which is preliminary data.</text>
</comment>
<dbReference type="PROSITE" id="PS50995">
    <property type="entry name" value="HTH_MARR_2"/>
    <property type="match status" value="1"/>
</dbReference>
<dbReference type="RefSeq" id="WP_203975030.1">
    <property type="nucleotide sequence ID" value="NZ_BAAAKY010000014.1"/>
</dbReference>
<dbReference type="SMART" id="SM00347">
    <property type="entry name" value="HTH_MARR"/>
    <property type="match status" value="1"/>
</dbReference>
<dbReference type="PRINTS" id="PR00598">
    <property type="entry name" value="HTHMARR"/>
</dbReference>
<accession>A0A8J3UM27</accession>
<dbReference type="InterPro" id="IPR039422">
    <property type="entry name" value="MarR/SlyA-like"/>
</dbReference>